<dbReference type="FunFam" id="1.20.1250.20:FF:000011">
    <property type="entry name" value="MFS multidrug transporter, putative"/>
    <property type="match status" value="1"/>
</dbReference>
<dbReference type="PROSITE" id="PS50850">
    <property type="entry name" value="MFS"/>
    <property type="match status" value="1"/>
</dbReference>
<dbReference type="GO" id="GO:0016020">
    <property type="term" value="C:membrane"/>
    <property type="evidence" value="ECO:0007669"/>
    <property type="project" value="UniProtKB-SubCell"/>
</dbReference>
<dbReference type="SUPFAM" id="SSF103473">
    <property type="entry name" value="MFS general substrate transporter"/>
    <property type="match status" value="1"/>
</dbReference>
<comment type="similarity">
    <text evidence="2">Belongs to the major facilitator superfamily.</text>
</comment>
<dbReference type="AlphaFoldDB" id="A0A428RBT7"/>
<dbReference type="InterPro" id="IPR020846">
    <property type="entry name" value="MFS_dom"/>
</dbReference>
<reference evidence="10 11" key="1">
    <citation type="submission" date="2017-06" db="EMBL/GenBank/DDBJ databases">
        <title>Comparative genomic analysis of Ambrosia Fusariam Clade fungi.</title>
        <authorList>
            <person name="Stajich J.E."/>
            <person name="Carrillo J."/>
            <person name="Kijimoto T."/>
            <person name="Eskalen A."/>
            <person name="O'Donnell K."/>
            <person name="Kasson M."/>
        </authorList>
    </citation>
    <scope>NUCLEOTIDE SEQUENCE [LARGE SCALE GENOMIC DNA]</scope>
    <source>
        <strain evidence="10 11">NRRL62606</strain>
    </source>
</reference>
<evidence type="ECO:0000313" key="11">
    <source>
        <dbReference type="Proteomes" id="UP000287972"/>
    </source>
</evidence>
<dbReference type="Pfam" id="PF07690">
    <property type="entry name" value="MFS_1"/>
    <property type="match status" value="1"/>
</dbReference>
<comment type="caution">
    <text evidence="10">The sequence shown here is derived from an EMBL/GenBank/DDBJ whole genome shotgun (WGS) entry which is preliminary data.</text>
</comment>
<evidence type="ECO:0000256" key="7">
    <source>
        <dbReference type="SAM" id="MobiDB-lite"/>
    </source>
</evidence>
<feature type="domain" description="Major facilitator superfamily (MFS) profile" evidence="9">
    <location>
        <begin position="42"/>
        <end position="471"/>
    </location>
</feature>
<dbReference type="EMBL" id="NKCL01000378">
    <property type="protein sequence ID" value="RSL74981.1"/>
    <property type="molecule type" value="Genomic_DNA"/>
</dbReference>
<evidence type="ECO:0000256" key="2">
    <source>
        <dbReference type="ARBA" id="ARBA00008335"/>
    </source>
</evidence>
<feature type="transmembrane region" description="Helical" evidence="8">
    <location>
        <begin position="445"/>
        <end position="465"/>
    </location>
</feature>
<dbReference type="PANTHER" id="PTHR23502">
    <property type="entry name" value="MAJOR FACILITATOR SUPERFAMILY"/>
    <property type="match status" value="1"/>
</dbReference>
<keyword evidence="6" id="KW-0325">Glycoprotein</keyword>
<dbReference type="Proteomes" id="UP000287972">
    <property type="component" value="Unassembled WGS sequence"/>
</dbReference>
<keyword evidence="5 8" id="KW-0472">Membrane</keyword>
<feature type="compositionally biased region" description="Polar residues" evidence="7">
    <location>
        <begin position="7"/>
        <end position="22"/>
    </location>
</feature>
<gene>
    <name evidence="10" type="ORF">CEP51_011284</name>
</gene>
<feature type="transmembrane region" description="Helical" evidence="8">
    <location>
        <begin position="263"/>
        <end position="287"/>
    </location>
</feature>
<feature type="transmembrane region" description="Helical" evidence="8">
    <location>
        <begin position="307"/>
        <end position="329"/>
    </location>
</feature>
<feature type="transmembrane region" description="Helical" evidence="8">
    <location>
        <begin position="197"/>
        <end position="217"/>
    </location>
</feature>
<feature type="transmembrane region" description="Helical" evidence="8">
    <location>
        <begin position="42"/>
        <end position="65"/>
    </location>
</feature>
<dbReference type="CDD" id="cd17323">
    <property type="entry name" value="MFS_Tpo1_MDR_like"/>
    <property type="match status" value="1"/>
</dbReference>
<dbReference type="PANTHER" id="PTHR23502:SF68">
    <property type="entry name" value="MULTIDRUG TRANSPORTER, PUTATIVE (AFU_ORTHOLOGUE AFUA_3G01120)-RELATED"/>
    <property type="match status" value="1"/>
</dbReference>
<evidence type="ECO:0000256" key="6">
    <source>
        <dbReference type="ARBA" id="ARBA00023180"/>
    </source>
</evidence>
<dbReference type="InterPro" id="IPR011701">
    <property type="entry name" value="MFS"/>
</dbReference>
<keyword evidence="4 8" id="KW-1133">Transmembrane helix</keyword>
<evidence type="ECO:0000256" key="1">
    <source>
        <dbReference type="ARBA" id="ARBA00004141"/>
    </source>
</evidence>
<keyword evidence="3 8" id="KW-0812">Transmembrane</keyword>
<dbReference type="Gene3D" id="1.20.1250.20">
    <property type="entry name" value="MFS general substrate transporter like domains"/>
    <property type="match status" value="1"/>
</dbReference>
<evidence type="ECO:0000259" key="9">
    <source>
        <dbReference type="PROSITE" id="PS50850"/>
    </source>
</evidence>
<keyword evidence="11" id="KW-1185">Reference proteome</keyword>
<accession>A0A428RBT7</accession>
<proteinExistence type="inferred from homology"/>
<name>A0A428RBT7_9HYPO</name>
<feature type="transmembrane region" description="Helical" evidence="8">
    <location>
        <begin position="410"/>
        <end position="433"/>
    </location>
</feature>
<organism evidence="10 11">
    <name type="scientific">Fusarium floridanum</name>
    <dbReference type="NCBI Taxonomy" id="1325733"/>
    <lineage>
        <taxon>Eukaryota</taxon>
        <taxon>Fungi</taxon>
        <taxon>Dikarya</taxon>
        <taxon>Ascomycota</taxon>
        <taxon>Pezizomycotina</taxon>
        <taxon>Sordariomycetes</taxon>
        <taxon>Hypocreomycetidae</taxon>
        <taxon>Hypocreales</taxon>
        <taxon>Nectriaceae</taxon>
        <taxon>Fusarium</taxon>
        <taxon>Fusarium solani species complex</taxon>
    </lineage>
</organism>
<feature type="region of interest" description="Disordered" evidence="7">
    <location>
        <begin position="1"/>
        <end position="22"/>
    </location>
</feature>
<feature type="transmembrane region" description="Helical" evidence="8">
    <location>
        <begin position="377"/>
        <end position="398"/>
    </location>
</feature>
<evidence type="ECO:0000256" key="4">
    <source>
        <dbReference type="ARBA" id="ARBA00022989"/>
    </source>
</evidence>
<feature type="transmembrane region" description="Helical" evidence="8">
    <location>
        <begin position="77"/>
        <end position="100"/>
    </location>
</feature>
<dbReference type="InterPro" id="IPR036259">
    <property type="entry name" value="MFS_trans_sf"/>
</dbReference>
<feature type="transmembrane region" description="Helical" evidence="8">
    <location>
        <begin position="350"/>
        <end position="371"/>
    </location>
</feature>
<feature type="transmembrane region" description="Helical" evidence="8">
    <location>
        <begin position="167"/>
        <end position="185"/>
    </location>
</feature>
<dbReference type="GO" id="GO:0022857">
    <property type="term" value="F:transmembrane transporter activity"/>
    <property type="evidence" value="ECO:0007669"/>
    <property type="project" value="InterPro"/>
</dbReference>
<evidence type="ECO:0000256" key="8">
    <source>
        <dbReference type="SAM" id="Phobius"/>
    </source>
</evidence>
<feature type="transmembrane region" description="Helical" evidence="8">
    <location>
        <begin position="142"/>
        <end position="160"/>
    </location>
</feature>
<evidence type="ECO:0000313" key="10">
    <source>
        <dbReference type="EMBL" id="RSL74981.1"/>
    </source>
</evidence>
<evidence type="ECO:0000256" key="5">
    <source>
        <dbReference type="ARBA" id="ARBA00023136"/>
    </source>
</evidence>
<sequence>MARSCETPPNMQSPSDTNIVSWNGDSDADNPLNWSLGRRCTMIGLVTGVCFVSGLSSSMFAPAVPDVMKEFNSSNDVLASFVVTIFVLGLAVGPVAFAPLSELYGRLVIQHVGNIGFLAFTISCALASSLPMLIGFRLLQGMFGSVPFTNGGAVIADLIVQERRGLALTLFTCGIFLGPVVGPIAGGFLAKEEDWRWIFWLLSIMQGVLTIMCLVFLRETYPNIILKRRLKRLRQETGNLQLRTKFDNGLTSRQYFNRGILRLVRMLVFSPAVLFLSIYVGLLYSYFYLLVTTITPLYQDTYGFERGVVGLSYLGLGAGFMLGQFAFASTSDKLVKRLSCKWGGEMKPEYRLPPCMIGGLFVPISFFWYGWAAQAKAHWILPIMGTSLLGFGNSLVFMSIQAYFVDAYTVYAASALGANTVVRSVMASVLPLAVPKMNESLGIGWASSLLAFLAVLLLPFPYVFFRYGERMRKSPGNRRVMGD</sequence>
<feature type="transmembrane region" description="Helical" evidence="8">
    <location>
        <begin position="112"/>
        <end position="136"/>
    </location>
</feature>
<evidence type="ECO:0000256" key="3">
    <source>
        <dbReference type="ARBA" id="ARBA00022692"/>
    </source>
</evidence>
<protein>
    <recommendedName>
        <fullName evidence="9">Major facilitator superfamily (MFS) profile domain-containing protein</fullName>
    </recommendedName>
</protein>
<comment type="subcellular location">
    <subcellularLocation>
        <location evidence="1">Membrane</location>
        <topology evidence="1">Multi-pass membrane protein</topology>
    </subcellularLocation>
</comment>